<protein>
    <recommendedName>
        <fullName evidence="1">Fatty acyl-CoA reductase</fullName>
        <ecNumber evidence="1">1.2.1.84</ecNumber>
    </recommendedName>
</protein>
<dbReference type="Gene3D" id="3.40.50.720">
    <property type="entry name" value="NAD(P)-binding Rossmann-like Domain"/>
    <property type="match status" value="1"/>
</dbReference>
<dbReference type="EC" id="1.2.1.84" evidence="1"/>
<accession>A0A699YEB6</accession>
<dbReference type="GO" id="GO:0035336">
    <property type="term" value="P:long-chain fatty-acyl-CoA metabolic process"/>
    <property type="evidence" value="ECO:0007669"/>
    <property type="project" value="TreeGrafter"/>
</dbReference>
<dbReference type="AlphaFoldDB" id="A0A699YEB6"/>
<dbReference type="InterPro" id="IPR013120">
    <property type="entry name" value="FAR_NAD-bd"/>
</dbReference>
<evidence type="ECO:0000256" key="2">
    <source>
        <dbReference type="SAM" id="MobiDB-lite"/>
    </source>
</evidence>
<dbReference type="GO" id="GO:0080019">
    <property type="term" value="F:alcohol-forming very long-chain fatty acyl-CoA reductase activity"/>
    <property type="evidence" value="ECO:0007669"/>
    <property type="project" value="InterPro"/>
</dbReference>
<organism evidence="4 5">
    <name type="scientific">Haematococcus lacustris</name>
    <name type="common">Green alga</name>
    <name type="synonym">Haematococcus pluvialis</name>
    <dbReference type="NCBI Taxonomy" id="44745"/>
    <lineage>
        <taxon>Eukaryota</taxon>
        <taxon>Viridiplantae</taxon>
        <taxon>Chlorophyta</taxon>
        <taxon>core chlorophytes</taxon>
        <taxon>Chlorophyceae</taxon>
        <taxon>CS clade</taxon>
        <taxon>Chlamydomonadales</taxon>
        <taxon>Haematococcaceae</taxon>
        <taxon>Haematococcus</taxon>
    </lineage>
</organism>
<feature type="region of interest" description="Disordered" evidence="2">
    <location>
        <begin position="98"/>
        <end position="141"/>
    </location>
</feature>
<sequence>MRRLLHSGLFHLVRDRPELLRKVVLLEGDLLSDKPHLGVDPGDLPFPPPNAARAPCLTPVLIDPPGPSLPTRGSSPDDEEDPALQAMSMTGVARTFSLSATKSQSSTRRPSELDAPSQHAPPPSMTRRTLTAQQSVTQQQSRETRVVAIHCAARIALEDPVQVSLRHNYGGARSLLEVLRCLPNKVCLLHVSTAFVNCCKPFLPDGLVEEKLYPLKFGDQEVSGLRGHSQGDPAARAGVAAGINHSQVVADLMGARLRDAQAHGEYLAHKWGFPNTYINHSQVVADLMGARLRDAQAHGEYLAHKWGFPNTYVLGKHMTEQLICSAHSPQLPVAIVRPSLVSAVAGQPYPGFVGNLAGPSGFMVAFAMGFMVPNSRAFAPFHHIDGLPKPAIFHAATSSLQPICHLEVGQLGYDFFRKNPPRFKFARYHDFHPDDSPPGWKLNFSKAWTGFKVKCAAKLLGCLGHQGEARRLVNGFAMFDQEMDPKNDFSLVFSVKNALFLEARLVEAERAEFPVVWRGSWTDYAQTYMAGVSKLYLGMDIPAERGHGFVHIPDRRIN</sequence>
<feature type="compositionally biased region" description="Polar residues" evidence="2">
    <location>
        <begin position="126"/>
        <end position="141"/>
    </location>
</feature>
<name>A0A699YEB6_HAELA</name>
<comment type="similarity">
    <text evidence="1">Belongs to the fatty acyl-CoA reductase family.</text>
</comment>
<dbReference type="Proteomes" id="UP000485058">
    <property type="component" value="Unassembled WGS sequence"/>
</dbReference>
<keyword evidence="1" id="KW-0521">NADP</keyword>
<keyword evidence="1" id="KW-0560">Oxidoreductase</keyword>
<evidence type="ECO:0000313" key="5">
    <source>
        <dbReference type="Proteomes" id="UP000485058"/>
    </source>
</evidence>
<dbReference type="InterPro" id="IPR026055">
    <property type="entry name" value="FAR"/>
</dbReference>
<proteinExistence type="inferred from homology"/>
<dbReference type="GO" id="GO:0102965">
    <property type="term" value="F:alcohol-forming long-chain fatty acyl-CoA reductase activity"/>
    <property type="evidence" value="ECO:0007669"/>
    <property type="project" value="UniProtKB-EC"/>
</dbReference>
<evidence type="ECO:0000259" key="3">
    <source>
        <dbReference type="Pfam" id="PF07993"/>
    </source>
</evidence>
<dbReference type="PANTHER" id="PTHR11011">
    <property type="entry name" value="MALE STERILITY PROTEIN 2-RELATED"/>
    <property type="match status" value="1"/>
</dbReference>
<keyword evidence="5" id="KW-1185">Reference proteome</keyword>
<evidence type="ECO:0000256" key="1">
    <source>
        <dbReference type="RuleBase" id="RU363097"/>
    </source>
</evidence>
<gene>
    <name evidence="4" type="ORF">HaLaN_03452</name>
</gene>
<dbReference type="PANTHER" id="PTHR11011:SF45">
    <property type="entry name" value="FATTY ACYL-COA REDUCTASE CG8306-RELATED"/>
    <property type="match status" value="1"/>
</dbReference>
<feature type="non-terminal residue" evidence="4">
    <location>
        <position position="1"/>
    </location>
</feature>
<evidence type="ECO:0000313" key="4">
    <source>
        <dbReference type="EMBL" id="GFH08480.1"/>
    </source>
</evidence>
<feature type="domain" description="Thioester reductase (TE)" evidence="3">
    <location>
        <begin position="135"/>
        <end position="372"/>
    </location>
</feature>
<dbReference type="EMBL" id="BLLF01000164">
    <property type="protein sequence ID" value="GFH08480.1"/>
    <property type="molecule type" value="Genomic_DNA"/>
</dbReference>
<comment type="catalytic activity">
    <reaction evidence="1">
        <text>a long-chain fatty acyl-CoA + 2 NADPH + 2 H(+) = a long-chain primary fatty alcohol + 2 NADP(+) + CoA</text>
        <dbReference type="Rhea" id="RHEA:52716"/>
        <dbReference type="ChEBI" id="CHEBI:15378"/>
        <dbReference type="ChEBI" id="CHEBI:57287"/>
        <dbReference type="ChEBI" id="CHEBI:57783"/>
        <dbReference type="ChEBI" id="CHEBI:58349"/>
        <dbReference type="ChEBI" id="CHEBI:77396"/>
        <dbReference type="ChEBI" id="CHEBI:83139"/>
        <dbReference type="EC" id="1.2.1.84"/>
    </reaction>
</comment>
<reference evidence="4 5" key="1">
    <citation type="submission" date="2020-02" db="EMBL/GenBank/DDBJ databases">
        <title>Draft genome sequence of Haematococcus lacustris strain NIES-144.</title>
        <authorList>
            <person name="Morimoto D."/>
            <person name="Nakagawa S."/>
            <person name="Yoshida T."/>
            <person name="Sawayama S."/>
        </authorList>
    </citation>
    <scope>NUCLEOTIDE SEQUENCE [LARGE SCALE GENOMIC DNA]</scope>
    <source>
        <strain evidence="4 5">NIES-144</strain>
    </source>
</reference>
<comment type="caution">
    <text evidence="4">The sequence shown here is derived from an EMBL/GenBank/DDBJ whole genome shotgun (WGS) entry which is preliminary data.</text>
</comment>
<feature type="region of interest" description="Disordered" evidence="2">
    <location>
        <begin position="62"/>
        <end position="82"/>
    </location>
</feature>
<dbReference type="Pfam" id="PF07993">
    <property type="entry name" value="NAD_binding_4"/>
    <property type="match status" value="1"/>
</dbReference>
<keyword evidence="1" id="KW-0443">Lipid metabolism</keyword>
<keyword evidence="1" id="KW-0444">Lipid biosynthesis</keyword>
<feature type="compositionally biased region" description="Polar residues" evidence="2">
    <location>
        <begin position="98"/>
        <end position="108"/>
    </location>
</feature>
<comment type="function">
    <text evidence="1">Catalyzes the reduction of fatty acyl-CoA to fatty alcohols.</text>
</comment>